<reference evidence="11" key="1">
    <citation type="journal article" date="2007" name="Gene">
        <title>Multiple receptor-like kinase cDNAs from liverwort Marchantia polymorpha and two charophycean green algae, Closterium ehrenbergii and Nitella axillaris: Extensive gene duplications and gene shufflings in the early evolution of streptophytes.</title>
        <authorList>
            <person name="Sasaki G."/>
            <person name="Katoh K."/>
            <person name="Hirose N."/>
            <person name="Suga H."/>
            <person name="Kuma K."/>
            <person name="Miyata T."/>
            <person name="Su Z.H."/>
        </authorList>
    </citation>
    <scope>NUCLEOTIDE SEQUENCE</scope>
    <source>
        <strain evidence="11">NIES-228</strain>
    </source>
</reference>
<protein>
    <submittedName>
        <fullName evidence="11">Receptor-like kinase</fullName>
    </submittedName>
</protein>
<feature type="domain" description="Protein kinase" evidence="10">
    <location>
        <begin position="679"/>
        <end position="966"/>
    </location>
</feature>
<evidence type="ECO:0000256" key="3">
    <source>
        <dbReference type="ARBA" id="ARBA00022692"/>
    </source>
</evidence>
<feature type="compositionally biased region" description="Low complexity" evidence="7">
    <location>
        <begin position="287"/>
        <end position="340"/>
    </location>
</feature>
<dbReference type="Gene3D" id="3.30.200.20">
    <property type="entry name" value="Phosphorylase Kinase, domain 1"/>
    <property type="match status" value="1"/>
</dbReference>
<dbReference type="InterPro" id="IPR000719">
    <property type="entry name" value="Prot_kinase_dom"/>
</dbReference>
<dbReference type="Pfam" id="PF00560">
    <property type="entry name" value="LRR_1"/>
    <property type="match status" value="2"/>
</dbReference>
<feature type="compositionally biased region" description="Basic residues" evidence="7">
    <location>
        <begin position="341"/>
        <end position="368"/>
    </location>
</feature>
<evidence type="ECO:0000256" key="1">
    <source>
        <dbReference type="ARBA" id="ARBA00004370"/>
    </source>
</evidence>
<evidence type="ECO:0000256" key="9">
    <source>
        <dbReference type="SAM" id="SignalP"/>
    </source>
</evidence>
<dbReference type="AlphaFoldDB" id="A7VM48"/>
<evidence type="ECO:0000256" key="4">
    <source>
        <dbReference type="ARBA" id="ARBA00022737"/>
    </source>
</evidence>
<keyword evidence="3 8" id="KW-0812">Transmembrane</keyword>
<feature type="region of interest" description="Disordered" evidence="7">
    <location>
        <begin position="967"/>
        <end position="1003"/>
    </location>
</feature>
<comment type="subcellular location">
    <subcellularLocation>
        <location evidence="1">Membrane</location>
    </subcellularLocation>
</comment>
<evidence type="ECO:0000256" key="7">
    <source>
        <dbReference type="SAM" id="MobiDB-lite"/>
    </source>
</evidence>
<feature type="signal peptide" evidence="9">
    <location>
        <begin position="1"/>
        <end position="30"/>
    </location>
</feature>
<dbReference type="SUPFAM" id="SSF52058">
    <property type="entry name" value="L domain-like"/>
    <property type="match status" value="1"/>
</dbReference>
<feature type="region of interest" description="Disordered" evidence="7">
    <location>
        <begin position="622"/>
        <end position="659"/>
    </location>
</feature>
<feature type="transmembrane region" description="Helical" evidence="8">
    <location>
        <begin position="561"/>
        <end position="587"/>
    </location>
</feature>
<evidence type="ECO:0000259" key="10">
    <source>
        <dbReference type="PROSITE" id="PS50011"/>
    </source>
</evidence>
<dbReference type="Pfam" id="PF07714">
    <property type="entry name" value="PK_Tyr_Ser-Thr"/>
    <property type="match status" value="1"/>
</dbReference>
<feature type="compositionally biased region" description="Polar residues" evidence="7">
    <location>
        <begin position="990"/>
        <end position="1003"/>
    </location>
</feature>
<dbReference type="GO" id="GO:0005524">
    <property type="term" value="F:ATP binding"/>
    <property type="evidence" value="ECO:0007669"/>
    <property type="project" value="InterPro"/>
</dbReference>
<dbReference type="PANTHER" id="PTHR48006:SF91">
    <property type="entry name" value="PROTEIN KINASE-LIKE"/>
    <property type="match status" value="1"/>
</dbReference>
<dbReference type="Gene3D" id="3.80.10.10">
    <property type="entry name" value="Ribonuclease Inhibitor"/>
    <property type="match status" value="2"/>
</dbReference>
<keyword evidence="6 8" id="KW-0472">Membrane</keyword>
<dbReference type="InterPro" id="IPR051824">
    <property type="entry name" value="LRR_Rcpt-Like_S/T_Kinase"/>
</dbReference>
<evidence type="ECO:0000256" key="2">
    <source>
        <dbReference type="ARBA" id="ARBA00022614"/>
    </source>
</evidence>
<accession>A7VM48</accession>
<keyword evidence="11" id="KW-0808">Transferase</keyword>
<evidence type="ECO:0000313" key="11">
    <source>
        <dbReference type="EMBL" id="BAF79965.1"/>
    </source>
</evidence>
<dbReference type="FunFam" id="1.10.510.10:FF:000095">
    <property type="entry name" value="protein STRUBBELIG-RECEPTOR FAMILY 8"/>
    <property type="match status" value="1"/>
</dbReference>
<keyword evidence="11" id="KW-0675">Receptor</keyword>
<keyword evidence="9" id="KW-0732">Signal</keyword>
<feature type="region of interest" description="Disordered" evidence="7">
    <location>
        <begin position="287"/>
        <end position="407"/>
    </location>
</feature>
<dbReference type="Pfam" id="PF08263">
    <property type="entry name" value="LRRNT_2"/>
    <property type="match status" value="1"/>
</dbReference>
<organism evidence="11">
    <name type="scientific">Closterium ehrenbergii</name>
    <name type="common">Green alga</name>
    <dbReference type="NCBI Taxonomy" id="102165"/>
    <lineage>
        <taxon>Eukaryota</taxon>
        <taxon>Viridiplantae</taxon>
        <taxon>Streptophyta</taxon>
        <taxon>Zygnematophyceae</taxon>
        <taxon>Zygnematophycidae</taxon>
        <taxon>Desmidiales</taxon>
        <taxon>Closteriaceae</taxon>
        <taxon>Closterium</taxon>
    </lineage>
</organism>
<keyword evidence="4" id="KW-0677">Repeat</keyword>
<feature type="compositionally biased region" description="Low complexity" evidence="7">
    <location>
        <begin position="392"/>
        <end position="405"/>
    </location>
</feature>
<dbReference type="EMBL" id="AB306554">
    <property type="protein sequence ID" value="BAF79965.1"/>
    <property type="molecule type" value="mRNA"/>
</dbReference>
<name>A7VM48_CLOEH</name>
<dbReference type="PROSITE" id="PS50011">
    <property type="entry name" value="PROTEIN_KINASE_DOM"/>
    <property type="match status" value="1"/>
</dbReference>
<dbReference type="PANTHER" id="PTHR48006">
    <property type="entry name" value="LEUCINE-RICH REPEAT-CONTAINING PROTEIN DDB_G0281931-RELATED"/>
    <property type="match status" value="1"/>
</dbReference>
<dbReference type="Gene3D" id="1.10.510.10">
    <property type="entry name" value="Transferase(Phosphotransferase) domain 1"/>
    <property type="match status" value="1"/>
</dbReference>
<dbReference type="GO" id="GO:0016020">
    <property type="term" value="C:membrane"/>
    <property type="evidence" value="ECO:0007669"/>
    <property type="project" value="UniProtKB-SubCell"/>
</dbReference>
<evidence type="ECO:0000256" key="6">
    <source>
        <dbReference type="ARBA" id="ARBA00023136"/>
    </source>
</evidence>
<feature type="region of interest" description="Disordered" evidence="7">
    <location>
        <begin position="537"/>
        <end position="556"/>
    </location>
</feature>
<gene>
    <name evidence="11" type="primary">CeRLK3</name>
</gene>
<keyword evidence="2" id="KW-0433">Leucine-rich repeat</keyword>
<keyword evidence="11" id="KW-0418">Kinase</keyword>
<keyword evidence="5 8" id="KW-1133">Transmembrane helix</keyword>
<dbReference type="InterPro" id="IPR032675">
    <property type="entry name" value="LRR_dom_sf"/>
</dbReference>
<dbReference type="FunFam" id="3.80.10.10:FF:000129">
    <property type="entry name" value="Leucine-rich repeat receptor-like kinase"/>
    <property type="match status" value="1"/>
</dbReference>
<dbReference type="InterPro" id="IPR013210">
    <property type="entry name" value="LRR_N_plant-typ"/>
</dbReference>
<dbReference type="GO" id="GO:0004672">
    <property type="term" value="F:protein kinase activity"/>
    <property type="evidence" value="ECO:0007669"/>
    <property type="project" value="InterPro"/>
</dbReference>
<feature type="compositionally biased region" description="Pro residues" evidence="7">
    <location>
        <begin position="369"/>
        <end position="391"/>
    </location>
</feature>
<dbReference type="InterPro" id="IPR001611">
    <property type="entry name" value="Leu-rich_rpt"/>
</dbReference>
<evidence type="ECO:0000256" key="5">
    <source>
        <dbReference type="ARBA" id="ARBA00022989"/>
    </source>
</evidence>
<dbReference type="SUPFAM" id="SSF56112">
    <property type="entry name" value="Protein kinase-like (PK-like)"/>
    <property type="match status" value="1"/>
</dbReference>
<dbReference type="InterPro" id="IPR011009">
    <property type="entry name" value="Kinase-like_dom_sf"/>
</dbReference>
<sequence length="1003" mass="104844">MAAPQPNAIVHLLVVVILSGVLFSGSNVEAKTTKDEIVALEAVKGALRPLTLFASWKGDPCDGAWMGVTCDDNKPQHVVGLKLASLGVTGSISTAIGALTALQWLNLEKNSISGPLPKEVGALGSLLHLELESNRISGPVPKSIKNLNLLTHVDISKNLFTGTAPVFSPTAPLQYLSYSINDFVGPFPESTLSHSSLRLLSIGANGFFGPLPTDFSSLQFLTRLVLGQNDFSGPLPDSLGHLPRIRALDISNNNFSGPIPASYSNIRRLKIKGNKYLVLAPASASAPAPSAEAPASASASAPDSASASAPASASASAPASESAPAPASSSSFSPSSLPAPKSKRAPHSKPAPKSKRAPTSRPLPKHSPPKPSYPPPSKPTPKPSPSKPSPKAPASAPASAPGSAPGAVRVCDTCTPTQLAWSSSADGGGSCLCVYPLRFALRMSMNYSNFDEHAQTDLEMQLANIFAVNKGQVRLLAAQPGSVIASMALGPDSPATTLQPGTVERVTAILKGTSNTQLSLVGFGFIEVLTVEAPAEMLRPPPTQAPGPDGSLGNMESGSPWGTGAIIGVTVGAVAVVALLVLIIVLWRCLPKRKRVSSASPANATKAAAVAAAAAAASNKKKEAARQQLQSWSAGTPSRGPGGSTPLHVPAGSKSPSTRRVPGVVVLSLPELQMATDTFAAERSIGSDPLGTTFIGTLPSGQEIAVKRVEPSVVEGQSDDDFMAVAATMARLKHPNVVQLQGYCIDYGERILVFEHYPNGSLFDHLHHRNHDATKDHGQKLTWQTRIEIAVATARALVYLHEECVPSIIHRNISSRNILLDKRLRARVAGAGLSFLNPVGADEKSMSDQLVGGFAYNAPEYAMSGIYTAKSDVYSYGVVLLELLTGRKPVDPSKPKPESSLVRWAAPLLHDVAELEAILDQKICGPLPDTAKLTTYAEIITRCIQPEPEFRPTMSKIVNDLTRKVLQPSGSRKNGGLPPPSAGALVPTGPGSSAASDTSSMRM</sequence>
<dbReference type="InterPro" id="IPR001245">
    <property type="entry name" value="Ser-Thr/Tyr_kinase_cat_dom"/>
</dbReference>
<feature type="chain" id="PRO_5002714545" evidence="9">
    <location>
        <begin position="31"/>
        <end position="1003"/>
    </location>
</feature>
<evidence type="ECO:0000256" key="8">
    <source>
        <dbReference type="SAM" id="Phobius"/>
    </source>
</evidence>
<proteinExistence type="evidence at transcript level"/>